<feature type="compositionally biased region" description="Gly residues" evidence="1">
    <location>
        <begin position="167"/>
        <end position="178"/>
    </location>
</feature>
<evidence type="ECO:0000259" key="2">
    <source>
        <dbReference type="Pfam" id="PF21831"/>
    </source>
</evidence>
<feature type="region of interest" description="Disordered" evidence="1">
    <location>
        <begin position="152"/>
        <end position="178"/>
    </location>
</feature>
<accession>A0ABN3C971</accession>
<dbReference type="EMBL" id="BAAAQX010000003">
    <property type="protein sequence ID" value="GAA2205884.1"/>
    <property type="molecule type" value="Genomic_DNA"/>
</dbReference>
<dbReference type="RefSeq" id="WP_344471591.1">
    <property type="nucleotide sequence ID" value="NZ_BAAAQX010000003.1"/>
</dbReference>
<evidence type="ECO:0000256" key="1">
    <source>
        <dbReference type="SAM" id="MobiDB-lite"/>
    </source>
</evidence>
<dbReference type="Proteomes" id="UP001499843">
    <property type="component" value="Unassembled WGS sequence"/>
</dbReference>
<evidence type="ECO:0000313" key="3">
    <source>
        <dbReference type="EMBL" id="GAA2205884.1"/>
    </source>
</evidence>
<keyword evidence="4" id="KW-1185">Reference proteome</keyword>
<dbReference type="Pfam" id="PF21831">
    <property type="entry name" value="DUF6891"/>
    <property type="match status" value="1"/>
</dbReference>
<feature type="domain" description="DUF6891" evidence="2">
    <location>
        <begin position="11"/>
        <end position="215"/>
    </location>
</feature>
<proteinExistence type="predicted"/>
<organism evidence="3 4">
    <name type="scientific">Nonomuraea monospora</name>
    <dbReference type="NCBI Taxonomy" id="568818"/>
    <lineage>
        <taxon>Bacteria</taxon>
        <taxon>Bacillati</taxon>
        <taxon>Actinomycetota</taxon>
        <taxon>Actinomycetes</taxon>
        <taxon>Streptosporangiales</taxon>
        <taxon>Streptosporangiaceae</taxon>
        <taxon>Nonomuraea</taxon>
    </lineage>
</organism>
<dbReference type="InterPro" id="IPR054186">
    <property type="entry name" value="DUF6891"/>
</dbReference>
<name>A0ABN3C971_9ACTN</name>
<protein>
    <recommendedName>
        <fullName evidence="2">DUF6891 domain-containing protein</fullName>
    </recommendedName>
</protein>
<gene>
    <name evidence="3" type="ORF">GCM10009850_013420</name>
</gene>
<comment type="caution">
    <text evidence="3">The sequence shown here is derived from an EMBL/GenBank/DDBJ whole genome shotgun (WGS) entry which is preliminary data.</text>
</comment>
<evidence type="ECO:0000313" key="4">
    <source>
        <dbReference type="Proteomes" id="UP001499843"/>
    </source>
</evidence>
<sequence length="342" mass="37651">MDVARWLLIDESVRDGITEQIHLAVAAGRHDFERVVRGVAETWMTEVDDKSLLDEAIRDVTAEEFAAHLAAQDGWPAETDSDRLSLAMAELSMAGILAREHYTCCMTCGLAEIRAEISELSGVRGYVFYHEQDAERAVMGGGVYLAFGPSDLEGEGDASPDGSIGDLPGGNIGDSPGGNIGEEIVAVLRRRGLRVEWDGDDGQRIHVHMNWRRRRFGPLAEHPEMGGRSEPEGGLQVSFYDPTWAVRDEPVVLSARESRDLLLWLTPRDGNFACYEGASEKVLQFMWRDGMRLWAETPDVAGGCSYGRYVTLDEGLAMIAVFAEEDRIGLGDLGDLETVSWS</sequence>
<reference evidence="3 4" key="1">
    <citation type="journal article" date="2019" name="Int. J. Syst. Evol. Microbiol.">
        <title>The Global Catalogue of Microorganisms (GCM) 10K type strain sequencing project: providing services to taxonomists for standard genome sequencing and annotation.</title>
        <authorList>
            <consortium name="The Broad Institute Genomics Platform"/>
            <consortium name="The Broad Institute Genome Sequencing Center for Infectious Disease"/>
            <person name="Wu L."/>
            <person name="Ma J."/>
        </authorList>
    </citation>
    <scope>NUCLEOTIDE SEQUENCE [LARGE SCALE GENOMIC DNA]</scope>
    <source>
        <strain evidence="3 4">JCM 16114</strain>
    </source>
</reference>